<reference evidence="2" key="1">
    <citation type="journal article" date="2020" name="Nature">
        <title>Giant virus diversity and host interactions through global metagenomics.</title>
        <authorList>
            <person name="Schulz F."/>
            <person name="Roux S."/>
            <person name="Paez-Espino D."/>
            <person name="Jungbluth S."/>
            <person name="Walsh D.A."/>
            <person name="Denef V.J."/>
            <person name="McMahon K.D."/>
            <person name="Konstantinidis K.T."/>
            <person name="Eloe-Fadrosh E.A."/>
            <person name="Kyrpides N.C."/>
            <person name="Woyke T."/>
        </authorList>
    </citation>
    <scope>NUCLEOTIDE SEQUENCE</scope>
    <source>
        <strain evidence="2">GVMAG-M-3300023179-99</strain>
    </source>
</reference>
<dbReference type="AlphaFoldDB" id="A0A6C0HGT5"/>
<sequence>MDRLSQVFGQSPGLQTPGSPTPTQYATAPSPLSPRRPPQISRRNNPDPNFPSEDLIGVVEDQLKDKFNEVYDLIVRANQLARTPADKEYWLPELRAIQAHISGFVGARRKSRRRRSHR</sequence>
<proteinExistence type="predicted"/>
<feature type="region of interest" description="Disordered" evidence="1">
    <location>
        <begin position="1"/>
        <end position="54"/>
    </location>
</feature>
<protein>
    <submittedName>
        <fullName evidence="2">Uncharacterized protein</fullName>
    </submittedName>
</protein>
<evidence type="ECO:0000313" key="2">
    <source>
        <dbReference type="EMBL" id="QHT79355.1"/>
    </source>
</evidence>
<feature type="compositionally biased region" description="Polar residues" evidence="1">
    <location>
        <begin position="7"/>
        <end position="27"/>
    </location>
</feature>
<dbReference type="EMBL" id="MN739948">
    <property type="protein sequence ID" value="QHT79355.1"/>
    <property type="molecule type" value="Genomic_DNA"/>
</dbReference>
<name>A0A6C0HGT5_9ZZZZ</name>
<accession>A0A6C0HGT5</accession>
<evidence type="ECO:0000256" key="1">
    <source>
        <dbReference type="SAM" id="MobiDB-lite"/>
    </source>
</evidence>
<organism evidence="2">
    <name type="scientific">viral metagenome</name>
    <dbReference type="NCBI Taxonomy" id="1070528"/>
    <lineage>
        <taxon>unclassified sequences</taxon>
        <taxon>metagenomes</taxon>
        <taxon>organismal metagenomes</taxon>
    </lineage>
</organism>